<gene>
    <name evidence="1" type="ORF">IE53DRAFT_228374</name>
</gene>
<dbReference type="EMBL" id="KZ819747">
    <property type="protein sequence ID" value="PWN52983.1"/>
    <property type="molecule type" value="Genomic_DNA"/>
</dbReference>
<sequence>MNAVDSSSPHLRPLILPSNQSFNQAHGSHQHRDHHPLSIGVHPSPFPPSSNSSLTPTRSFFSGGSASASLVSPSVSNFDDSASSISTALTSVHSIHYLEEGKPSPPFPRKEYLGYRDRGGGELLGQAEELEREQEAEAAIATMQQQNQTPRKRGDPVPARMSQASSESGSSLGLFKPITSMPRRNDSQGSSSSAPFRHHHQQQHQPFPEPPSRSKRGSMFGFQNSISHLSLRQAQLMQAEGTVEEDDQDDAGLMEVGEEGSSWVGGGVEDVRADGHARLGWNQSPQQRQQQQISFLNTSSNDSLNVNWKRSNQRRGMMVRRQDLLEMDEEDLLEIISRKSRSRSRETEVRIEGEAAWDDNSCVDDPDWRPGSVYDHEPNQSVRLKRVSKSDLLDSSKADGGGGGGSGGAGGAGGAGGVVHRTGKKVLPSFRTEPLEPTTSERSASHTSDDFEVAALRMQVKQLQMALKLKAKGERSRMDSPEQVPLEVESSSRSQSEKRPLRKPVPSSPPPKAPNTPEGMIVMDQNGQRKPVGQVRNEREPPLVEARNRLEGERYFPSNEEERLGVDENGCGRNAASPSPPGIQVSRGDYSYTDDVVVDRIELERSKALQRKLSSLQRPGALSPTAHHHHLQQQHPPYLPPPGGAYYYPHEPPHMFSHHPHHPHMMRGMPSQYMGQYTPASSSIALSSVNNNWQDESISMLGSERENQRVDELAKKIEALEKMLAMATLANANGSQGHASQPDHLTPPTHHLHQQSGRKEERAPPTEDACHHPNSTGLQVEGLTIQSGSAGPDGPPRPSHSTDSTTAPSTLSVGVQSSFYSSEGNQSPAVSAYQFNATSPLSSGGGGIAELLSPPDSTLLEGGERSKSPTASPQGKRSRFMGMAIGMKSRKNLGVLNGGDPQQQEGGFGVEGGGAGSVAAGGFSKTSQVSWSRKRTEKTEVPKVKLKQGPGRGRVYIAPPKAPKG</sequence>
<dbReference type="Proteomes" id="UP000245626">
    <property type="component" value="Unassembled WGS sequence"/>
</dbReference>
<evidence type="ECO:0000313" key="1">
    <source>
        <dbReference type="EMBL" id="PWN52983.1"/>
    </source>
</evidence>
<name>A0ACD0P4H9_9BASI</name>
<reference evidence="1 2" key="1">
    <citation type="journal article" date="2018" name="Mol. Biol. Evol.">
        <title>Broad Genomic Sampling Reveals a Smut Pathogenic Ancestry of the Fungal Clade Ustilaginomycotina.</title>
        <authorList>
            <person name="Kijpornyongpan T."/>
            <person name="Mondo S.J."/>
            <person name="Barry K."/>
            <person name="Sandor L."/>
            <person name="Lee J."/>
            <person name="Lipzen A."/>
            <person name="Pangilinan J."/>
            <person name="LaButti K."/>
            <person name="Hainaut M."/>
            <person name="Henrissat B."/>
            <person name="Grigoriev I.V."/>
            <person name="Spatafora J.W."/>
            <person name="Aime M.C."/>
        </authorList>
    </citation>
    <scope>NUCLEOTIDE SEQUENCE [LARGE SCALE GENOMIC DNA]</scope>
    <source>
        <strain evidence="1 2">SA 807</strain>
    </source>
</reference>
<organism evidence="1 2">
    <name type="scientific">Violaceomyces palustris</name>
    <dbReference type="NCBI Taxonomy" id="1673888"/>
    <lineage>
        <taxon>Eukaryota</taxon>
        <taxon>Fungi</taxon>
        <taxon>Dikarya</taxon>
        <taxon>Basidiomycota</taxon>
        <taxon>Ustilaginomycotina</taxon>
        <taxon>Ustilaginomycetes</taxon>
        <taxon>Violaceomycetales</taxon>
        <taxon>Violaceomycetaceae</taxon>
        <taxon>Violaceomyces</taxon>
    </lineage>
</organism>
<evidence type="ECO:0000313" key="2">
    <source>
        <dbReference type="Proteomes" id="UP000245626"/>
    </source>
</evidence>
<protein>
    <submittedName>
        <fullName evidence="1">Uncharacterized protein</fullName>
    </submittedName>
</protein>
<keyword evidence="2" id="KW-1185">Reference proteome</keyword>
<proteinExistence type="predicted"/>
<accession>A0ACD0P4H9</accession>